<feature type="compositionally biased region" description="Basic and acidic residues" evidence="1">
    <location>
        <begin position="111"/>
        <end position="121"/>
    </location>
</feature>
<evidence type="ECO:0000313" key="3">
    <source>
        <dbReference type="Proteomes" id="UP000031338"/>
    </source>
</evidence>
<protein>
    <submittedName>
        <fullName evidence="2">Uncharacterized protein</fullName>
    </submittedName>
</protein>
<proteinExistence type="predicted"/>
<accession>A0A0B8ZF16</accession>
<gene>
    <name evidence="2" type="ORF">NJ75_04630</name>
</gene>
<dbReference type="AlphaFoldDB" id="A0A0B8ZF16"/>
<feature type="region of interest" description="Disordered" evidence="1">
    <location>
        <begin position="1"/>
        <end position="57"/>
    </location>
</feature>
<comment type="caution">
    <text evidence="2">The sequence shown here is derived from an EMBL/GenBank/DDBJ whole genome shotgun (WGS) entry which is preliminary data.</text>
</comment>
<sequence>MCLPRPYHGDSPFRQRCTLPPPREQGGQKTHVDKTNHIGYTPRPQVRRGHKANPLLSFGSRRCGRSLRRDRCGRCAAGSTRGVKPKTHRANPVVTQGQTGQPRADSTAPNPERRCGCGTRHDLRDNVGANDRFFSRSRLPEAKAVREPLPRLRPFTCVRPQAEPTRGPEPPPGHSHPVPRPPRCVPQRHRTGRAICELPPALRSAFASG</sequence>
<evidence type="ECO:0000313" key="2">
    <source>
        <dbReference type="EMBL" id="KHS41605.1"/>
    </source>
</evidence>
<feature type="region of interest" description="Disordered" evidence="1">
    <location>
        <begin position="76"/>
        <end position="121"/>
    </location>
</feature>
<organism evidence="2 3">
    <name type="scientific">Novosphingobium subterraneum</name>
    <dbReference type="NCBI Taxonomy" id="48936"/>
    <lineage>
        <taxon>Bacteria</taxon>
        <taxon>Pseudomonadati</taxon>
        <taxon>Pseudomonadota</taxon>
        <taxon>Alphaproteobacteria</taxon>
        <taxon>Sphingomonadales</taxon>
        <taxon>Sphingomonadaceae</taxon>
        <taxon>Novosphingobium</taxon>
    </lineage>
</organism>
<keyword evidence="3" id="KW-1185">Reference proteome</keyword>
<dbReference type="EMBL" id="JRVC01000040">
    <property type="protein sequence ID" value="KHS41605.1"/>
    <property type="molecule type" value="Genomic_DNA"/>
</dbReference>
<feature type="compositionally biased region" description="Pro residues" evidence="1">
    <location>
        <begin position="167"/>
        <end position="184"/>
    </location>
</feature>
<evidence type="ECO:0000256" key="1">
    <source>
        <dbReference type="SAM" id="MobiDB-lite"/>
    </source>
</evidence>
<dbReference type="Proteomes" id="UP000031338">
    <property type="component" value="Unassembled WGS sequence"/>
</dbReference>
<feature type="region of interest" description="Disordered" evidence="1">
    <location>
        <begin position="145"/>
        <end position="196"/>
    </location>
</feature>
<name>A0A0B8ZF16_9SPHN</name>
<reference evidence="2 3" key="1">
    <citation type="submission" date="2014-10" db="EMBL/GenBank/DDBJ databases">
        <title>Draft genome sequence of Novosphingobium subterraneum DSM 12447.</title>
        <authorList>
            <person name="Gan H.M."/>
            <person name="Gan H.Y."/>
            <person name="Savka M.A."/>
        </authorList>
    </citation>
    <scope>NUCLEOTIDE SEQUENCE [LARGE SCALE GENOMIC DNA]</scope>
    <source>
        <strain evidence="2 3">DSM 12447</strain>
    </source>
</reference>